<gene>
    <name evidence="4" type="ORF">PSNMU_V1.4_AUG-EV-PASAV3_0076270</name>
</gene>
<organism evidence="4 5">
    <name type="scientific">Pseudo-nitzschia multistriata</name>
    <dbReference type="NCBI Taxonomy" id="183589"/>
    <lineage>
        <taxon>Eukaryota</taxon>
        <taxon>Sar</taxon>
        <taxon>Stramenopiles</taxon>
        <taxon>Ochrophyta</taxon>
        <taxon>Bacillariophyta</taxon>
        <taxon>Bacillariophyceae</taxon>
        <taxon>Bacillariophycidae</taxon>
        <taxon>Bacillariales</taxon>
        <taxon>Bacillariaceae</taxon>
        <taxon>Pseudo-nitzschia</taxon>
    </lineage>
</organism>
<accession>A0A448ZFA3</accession>
<evidence type="ECO:0000313" key="5">
    <source>
        <dbReference type="Proteomes" id="UP000291116"/>
    </source>
</evidence>
<proteinExistence type="predicted"/>
<name>A0A448ZFA3_9STRA</name>
<feature type="region of interest" description="Disordered" evidence="3">
    <location>
        <begin position="120"/>
        <end position="153"/>
    </location>
</feature>
<reference evidence="4 5" key="1">
    <citation type="submission" date="2019-01" db="EMBL/GenBank/DDBJ databases">
        <authorList>
            <person name="Ferrante I. M."/>
        </authorList>
    </citation>
    <scope>NUCLEOTIDE SEQUENCE [LARGE SCALE GENOMIC DNA]</scope>
    <source>
        <strain evidence="4 5">B856</strain>
    </source>
</reference>
<dbReference type="EMBL" id="CAACVS010000302">
    <property type="protein sequence ID" value="VEU40727.1"/>
    <property type="molecule type" value="Genomic_DNA"/>
</dbReference>
<dbReference type="SUPFAM" id="SSF48403">
    <property type="entry name" value="Ankyrin repeat"/>
    <property type="match status" value="1"/>
</dbReference>
<evidence type="ECO:0000256" key="1">
    <source>
        <dbReference type="ARBA" id="ARBA00022737"/>
    </source>
</evidence>
<dbReference type="PANTHER" id="PTHR24126">
    <property type="entry name" value="ANKYRIN REPEAT, PH AND SEC7 DOMAIN CONTAINING PROTEIN SECG-RELATED"/>
    <property type="match status" value="1"/>
</dbReference>
<sequence length="168" mass="17830">MASFGLANPNAAMGGTTGPVEVATIFSAASEGNLALLQSSMTQLNFAVTAADENGYTLLHAASSYGQLGVLQYILSNLDRNNPTLTAFINAGDNDGDTALHYAGNADAARMLVEDGRTDTHKVNSQGKTALQAKTEELEEMKQDEDIEDDDEDLEAAQKLIEYLSTLP</sequence>
<evidence type="ECO:0000313" key="4">
    <source>
        <dbReference type="EMBL" id="VEU40727.1"/>
    </source>
</evidence>
<dbReference type="PANTHER" id="PTHR24126:SF14">
    <property type="entry name" value="ANK_REP_REGION DOMAIN-CONTAINING PROTEIN"/>
    <property type="match status" value="1"/>
</dbReference>
<dbReference type="AlphaFoldDB" id="A0A448ZFA3"/>
<dbReference type="InterPro" id="IPR036770">
    <property type="entry name" value="Ankyrin_rpt-contain_sf"/>
</dbReference>
<protein>
    <submittedName>
        <fullName evidence="4">Uncharacterized protein</fullName>
    </submittedName>
</protein>
<evidence type="ECO:0000256" key="3">
    <source>
        <dbReference type="SAM" id="MobiDB-lite"/>
    </source>
</evidence>
<keyword evidence="1" id="KW-0677">Repeat</keyword>
<keyword evidence="5" id="KW-1185">Reference proteome</keyword>
<evidence type="ECO:0000256" key="2">
    <source>
        <dbReference type="ARBA" id="ARBA00023043"/>
    </source>
</evidence>
<dbReference type="SMART" id="SM00248">
    <property type="entry name" value="ANK"/>
    <property type="match status" value="2"/>
</dbReference>
<feature type="compositionally biased region" description="Acidic residues" evidence="3">
    <location>
        <begin position="137"/>
        <end position="153"/>
    </location>
</feature>
<dbReference type="InterPro" id="IPR002110">
    <property type="entry name" value="Ankyrin_rpt"/>
</dbReference>
<dbReference type="OrthoDB" id="47198at2759"/>
<dbReference type="Gene3D" id="1.25.40.20">
    <property type="entry name" value="Ankyrin repeat-containing domain"/>
    <property type="match status" value="1"/>
</dbReference>
<dbReference type="Pfam" id="PF12796">
    <property type="entry name" value="Ank_2"/>
    <property type="match status" value="1"/>
</dbReference>
<dbReference type="Proteomes" id="UP000291116">
    <property type="component" value="Unassembled WGS sequence"/>
</dbReference>
<keyword evidence="2" id="KW-0040">ANK repeat</keyword>